<comment type="caution">
    <text evidence="5">The sequence shown here is derived from an EMBL/GenBank/DDBJ whole genome shotgun (WGS) entry which is preliminary data.</text>
</comment>
<keyword evidence="2" id="KW-1133">Transmembrane helix</keyword>
<evidence type="ECO:0000259" key="4">
    <source>
        <dbReference type="Pfam" id="PF24855"/>
    </source>
</evidence>
<feature type="compositionally biased region" description="Low complexity" evidence="1">
    <location>
        <begin position="85"/>
        <end position="115"/>
    </location>
</feature>
<dbReference type="OrthoDB" id="2564812at2759"/>
<proteinExistence type="predicted"/>
<feature type="transmembrane region" description="Helical" evidence="2">
    <location>
        <begin position="357"/>
        <end position="378"/>
    </location>
</feature>
<protein>
    <recommendedName>
        <fullName evidence="4">DUF7729 domain-containing protein</fullName>
    </recommendedName>
</protein>
<keyword evidence="6" id="KW-1185">Reference proteome</keyword>
<evidence type="ECO:0000313" key="6">
    <source>
        <dbReference type="Proteomes" id="UP000279236"/>
    </source>
</evidence>
<reference evidence="5 6" key="1">
    <citation type="submission" date="2018-11" db="EMBL/GenBank/DDBJ databases">
        <title>Genome sequence of Apiotrichum porosum DSM 27194.</title>
        <authorList>
            <person name="Aliyu H."/>
            <person name="Gorte O."/>
            <person name="Ochsenreither K."/>
        </authorList>
    </citation>
    <scope>NUCLEOTIDE SEQUENCE [LARGE SCALE GENOMIC DNA]</scope>
    <source>
        <strain evidence="5 6">DSM 27194</strain>
    </source>
</reference>
<dbReference type="AlphaFoldDB" id="A0A427Y744"/>
<organism evidence="5 6">
    <name type="scientific">Apiotrichum porosum</name>
    <dbReference type="NCBI Taxonomy" id="105984"/>
    <lineage>
        <taxon>Eukaryota</taxon>
        <taxon>Fungi</taxon>
        <taxon>Dikarya</taxon>
        <taxon>Basidiomycota</taxon>
        <taxon>Agaricomycotina</taxon>
        <taxon>Tremellomycetes</taxon>
        <taxon>Trichosporonales</taxon>
        <taxon>Trichosporonaceae</taxon>
        <taxon>Apiotrichum</taxon>
    </lineage>
</organism>
<dbReference type="RefSeq" id="XP_028479690.1">
    <property type="nucleotide sequence ID" value="XM_028620718.1"/>
</dbReference>
<dbReference type="Proteomes" id="UP000279236">
    <property type="component" value="Unassembled WGS sequence"/>
</dbReference>
<feature type="signal peptide" evidence="3">
    <location>
        <begin position="1"/>
        <end position="19"/>
    </location>
</feature>
<sequence length="379" mass="39184">MRVSILATTALLVASVGYAAEVPRRLPPERPRPARRALFGRDDNETTTTETLDSSTDVATAIIDATGMVGSSSTSASVADVTASPTAASTTESMSTTLSTTSSVTGGNATSTFSLPLPPSSVPTAPPTPVPTPMETNISSSMSTACYTYLLNLLKSADFISCLPFSLLLSASSAYKTQVSAATTTGNFTHLDLLIAYTVSPQPSAEQCDGNYTTYLAQISDKGNCGSDLVNSAVAKQAQRGLGNYAVMRTAAGIVDPDTGVYCYLEAVASSNPADLYLWSLPAGNILPATSTPTCSNCSALLMNHLGAWVGNTTTLNSTLISSAVSTINNKCGANFVTFNPTTSTTSTNSSAATPRFLAATALWATVVLNILFAWALIL</sequence>
<feature type="domain" description="DUF7729" evidence="4">
    <location>
        <begin position="129"/>
        <end position="338"/>
    </location>
</feature>
<evidence type="ECO:0000256" key="2">
    <source>
        <dbReference type="SAM" id="Phobius"/>
    </source>
</evidence>
<dbReference type="PANTHER" id="PTHR39460:SF1">
    <property type="entry name" value="C6 TRANSCRIPTION FACTOR"/>
    <property type="match status" value="1"/>
</dbReference>
<name>A0A427Y744_9TREE</name>
<dbReference type="InterPro" id="IPR056146">
    <property type="entry name" value="DUF7729"/>
</dbReference>
<evidence type="ECO:0000256" key="1">
    <source>
        <dbReference type="SAM" id="MobiDB-lite"/>
    </source>
</evidence>
<dbReference type="Pfam" id="PF24855">
    <property type="entry name" value="DUF7729"/>
    <property type="match status" value="1"/>
</dbReference>
<dbReference type="PANTHER" id="PTHR39460">
    <property type="entry name" value="EXPRESSED PROTEIN"/>
    <property type="match status" value="1"/>
</dbReference>
<dbReference type="GeneID" id="39589726"/>
<keyword evidence="3" id="KW-0732">Signal</keyword>
<feature type="compositionally biased region" description="Pro residues" evidence="1">
    <location>
        <begin position="116"/>
        <end position="126"/>
    </location>
</feature>
<feature type="region of interest" description="Disordered" evidence="1">
    <location>
        <begin position="85"/>
        <end position="126"/>
    </location>
</feature>
<dbReference type="EMBL" id="RSCE01000002">
    <property type="protein sequence ID" value="RSH86905.1"/>
    <property type="molecule type" value="Genomic_DNA"/>
</dbReference>
<keyword evidence="2" id="KW-0472">Membrane</keyword>
<evidence type="ECO:0000256" key="3">
    <source>
        <dbReference type="SAM" id="SignalP"/>
    </source>
</evidence>
<gene>
    <name evidence="5" type="ORF">EHS24_005183</name>
</gene>
<feature type="chain" id="PRO_5019321095" description="DUF7729 domain-containing protein" evidence="3">
    <location>
        <begin position="20"/>
        <end position="379"/>
    </location>
</feature>
<feature type="region of interest" description="Disordered" evidence="1">
    <location>
        <begin position="25"/>
        <end position="53"/>
    </location>
</feature>
<accession>A0A427Y744</accession>
<keyword evidence="2" id="KW-0812">Transmembrane</keyword>
<evidence type="ECO:0000313" key="5">
    <source>
        <dbReference type="EMBL" id="RSH86905.1"/>
    </source>
</evidence>